<dbReference type="AlphaFoldDB" id="A0A9Q0MRG6"/>
<dbReference type="EMBL" id="WJQU01000004">
    <property type="protein sequence ID" value="KAJ6634927.1"/>
    <property type="molecule type" value="Genomic_DNA"/>
</dbReference>
<dbReference type="GO" id="GO:1990817">
    <property type="term" value="F:poly(A) RNA polymerase activity"/>
    <property type="evidence" value="ECO:0007669"/>
    <property type="project" value="TreeGrafter"/>
</dbReference>
<evidence type="ECO:0000256" key="1">
    <source>
        <dbReference type="SAM" id="MobiDB-lite"/>
    </source>
</evidence>
<accession>A0A9Q0MRG6</accession>
<dbReference type="SUPFAM" id="SSF81301">
    <property type="entry name" value="Nucleotidyltransferase"/>
    <property type="match status" value="1"/>
</dbReference>
<evidence type="ECO:0000313" key="3">
    <source>
        <dbReference type="EMBL" id="KAJ6634927.1"/>
    </source>
</evidence>
<proteinExistence type="predicted"/>
<gene>
    <name evidence="3" type="primary">MTPAP</name>
    <name evidence="3" type="ORF">Bhyg_13508</name>
</gene>
<dbReference type="PANTHER" id="PTHR12271">
    <property type="entry name" value="POLY A POLYMERASE CID PAP -RELATED"/>
    <property type="match status" value="1"/>
</dbReference>
<dbReference type="Gene3D" id="3.30.460.10">
    <property type="entry name" value="Beta Polymerase, domain 2"/>
    <property type="match status" value="1"/>
</dbReference>
<comment type="caution">
    <text evidence="3">The sequence shown here is derived from an EMBL/GenBank/DDBJ whole genome shotgun (WGS) entry which is preliminary data.</text>
</comment>
<dbReference type="GO" id="GO:0031123">
    <property type="term" value="P:RNA 3'-end processing"/>
    <property type="evidence" value="ECO:0007669"/>
    <property type="project" value="TreeGrafter"/>
</dbReference>
<sequence length="438" mass="49928">MVTDGCSSINYNEINEMMISARNIADQSKILYNATKLNDLGIRLRFLAARQIEESISGVFPKAEACIFGSSVNGYGKLGCDLDLILQLESESAESKDDLTKRLVFHTKKQLINPRSQIQRDLENLSETMHIYLPGVSHVRKILQARVPIVRYHHEYLDLEVDLSINNMSGVYMSELLYMFTQIDERVSPLVFSIRRWAQLVGVTNPTPGNWISNFSLTCLVIFYLQQLSNPVLPPINSFVQQARPEDNRNSGEAGLQCCFLRDLNSFKFARENTDTIDHLLMGFFEFYSEMKFSENAISLNDAKLHIKPNSSPVYIINPLEQSLNVTKNMSFEECERFRVEVRNAVWSLESTEKRQTASDRSKAWGLLNLFRAQGKSSIQAQSFYKPRMVELDGILGDKSKNRSGDNVPIKNQSVKAALSKIKKKSRADLKEMKLNDR</sequence>
<dbReference type="InterPro" id="IPR054708">
    <property type="entry name" value="MTPAP-like_central"/>
</dbReference>
<dbReference type="PANTHER" id="PTHR12271:SF133">
    <property type="entry name" value="POLY(A) RNA POLYMERASE, MITOCHONDRIAL"/>
    <property type="match status" value="1"/>
</dbReference>
<keyword evidence="4" id="KW-1185">Reference proteome</keyword>
<dbReference type="Pfam" id="PF22600">
    <property type="entry name" value="MTPAP-like_central"/>
    <property type="match status" value="1"/>
</dbReference>
<feature type="region of interest" description="Disordered" evidence="1">
    <location>
        <begin position="396"/>
        <end position="422"/>
    </location>
</feature>
<feature type="domain" description="Poly(A) RNA polymerase mitochondrial-like central palm" evidence="2">
    <location>
        <begin position="25"/>
        <end position="182"/>
    </location>
</feature>
<dbReference type="CDD" id="cd05402">
    <property type="entry name" value="NT_PAP_TUTase"/>
    <property type="match status" value="1"/>
</dbReference>
<dbReference type="InterPro" id="IPR043519">
    <property type="entry name" value="NT_sf"/>
</dbReference>
<protein>
    <submittedName>
        <fullName evidence="3">Poly(A) RNA polymerase, mitochondrial</fullName>
    </submittedName>
</protein>
<evidence type="ECO:0000259" key="2">
    <source>
        <dbReference type="Pfam" id="PF22600"/>
    </source>
</evidence>
<dbReference type="Proteomes" id="UP001151699">
    <property type="component" value="Chromosome C"/>
</dbReference>
<organism evidence="3 4">
    <name type="scientific">Pseudolycoriella hygida</name>
    <dbReference type="NCBI Taxonomy" id="35572"/>
    <lineage>
        <taxon>Eukaryota</taxon>
        <taxon>Metazoa</taxon>
        <taxon>Ecdysozoa</taxon>
        <taxon>Arthropoda</taxon>
        <taxon>Hexapoda</taxon>
        <taxon>Insecta</taxon>
        <taxon>Pterygota</taxon>
        <taxon>Neoptera</taxon>
        <taxon>Endopterygota</taxon>
        <taxon>Diptera</taxon>
        <taxon>Nematocera</taxon>
        <taxon>Sciaroidea</taxon>
        <taxon>Sciaridae</taxon>
        <taxon>Pseudolycoriella</taxon>
    </lineage>
</organism>
<name>A0A9Q0MRG6_9DIPT</name>
<dbReference type="Gene3D" id="1.10.1410.10">
    <property type="match status" value="1"/>
</dbReference>
<dbReference type="OrthoDB" id="434989at2759"/>
<evidence type="ECO:0000313" key="4">
    <source>
        <dbReference type="Proteomes" id="UP001151699"/>
    </source>
</evidence>
<dbReference type="SUPFAM" id="SSF81631">
    <property type="entry name" value="PAP/OAS1 substrate-binding domain"/>
    <property type="match status" value="1"/>
</dbReference>
<reference evidence="3" key="1">
    <citation type="submission" date="2022-07" db="EMBL/GenBank/DDBJ databases">
        <authorList>
            <person name="Trinca V."/>
            <person name="Uliana J.V.C."/>
            <person name="Torres T.T."/>
            <person name="Ward R.J."/>
            <person name="Monesi N."/>
        </authorList>
    </citation>
    <scope>NUCLEOTIDE SEQUENCE</scope>
    <source>
        <strain evidence="3">HSMRA1968</strain>
        <tissue evidence="3">Whole embryos</tissue>
    </source>
</reference>